<comment type="subcellular location">
    <subcellularLocation>
        <location evidence="1">Secreted</location>
    </subcellularLocation>
</comment>
<dbReference type="STRING" id="186116.SAMN05192569_101511"/>
<dbReference type="RefSeq" id="WP_090949119.1">
    <property type="nucleotide sequence ID" value="NZ_FOJS01000015.1"/>
</dbReference>
<gene>
    <name evidence="6" type="ORF">SAMN05192569_101511</name>
</gene>
<keyword evidence="3" id="KW-0175">Coiled coil</keyword>
<name>A0A1I0T760_9BACL</name>
<dbReference type="EMBL" id="FOJS01000015">
    <property type="protein sequence ID" value="SFA47579.1"/>
    <property type="molecule type" value="Genomic_DNA"/>
</dbReference>
<accession>A0A1I0T760</accession>
<organism evidence="6 7">
    <name type="scientific">Parageobacillus thermantarcticus</name>
    <dbReference type="NCBI Taxonomy" id="186116"/>
    <lineage>
        <taxon>Bacteria</taxon>
        <taxon>Bacillati</taxon>
        <taxon>Bacillota</taxon>
        <taxon>Bacilli</taxon>
        <taxon>Bacillales</taxon>
        <taxon>Anoxybacillaceae</taxon>
        <taxon>Parageobacillus</taxon>
    </lineage>
</organism>
<dbReference type="Proteomes" id="UP000198650">
    <property type="component" value="Unassembled WGS sequence"/>
</dbReference>
<dbReference type="InterPro" id="IPR027797">
    <property type="entry name" value="PT-TG_dom"/>
</dbReference>
<dbReference type="AlphaFoldDB" id="A0A1I0T760"/>
<reference evidence="7" key="1">
    <citation type="submission" date="2016-10" db="EMBL/GenBank/DDBJ databases">
        <authorList>
            <person name="Varghese N."/>
            <person name="Submissions S."/>
        </authorList>
    </citation>
    <scope>NUCLEOTIDE SEQUENCE [LARGE SCALE GENOMIC DNA]</scope>
    <source>
        <strain evidence="7">M1</strain>
    </source>
</reference>
<evidence type="ECO:0000313" key="6">
    <source>
        <dbReference type="EMBL" id="SFA47579.1"/>
    </source>
</evidence>
<evidence type="ECO:0000313" key="7">
    <source>
        <dbReference type="Proteomes" id="UP000198650"/>
    </source>
</evidence>
<evidence type="ECO:0000256" key="2">
    <source>
        <dbReference type="ARBA" id="ARBA00022525"/>
    </source>
</evidence>
<dbReference type="OrthoDB" id="6636741at2"/>
<keyword evidence="7" id="KW-1185">Reference proteome</keyword>
<feature type="coiled-coil region" evidence="3">
    <location>
        <begin position="51"/>
        <end position="82"/>
    </location>
</feature>
<dbReference type="GO" id="GO:0005576">
    <property type="term" value="C:extracellular region"/>
    <property type="evidence" value="ECO:0007669"/>
    <property type="project" value="UniProtKB-SubCell"/>
</dbReference>
<dbReference type="Pfam" id="PF14449">
    <property type="entry name" value="PT-TG"/>
    <property type="match status" value="1"/>
</dbReference>
<keyword evidence="2" id="KW-0964">Secreted</keyword>
<evidence type="ECO:0000256" key="1">
    <source>
        <dbReference type="ARBA" id="ARBA00004613"/>
    </source>
</evidence>
<evidence type="ECO:0000256" key="3">
    <source>
        <dbReference type="SAM" id="Coils"/>
    </source>
</evidence>
<evidence type="ECO:0000259" key="5">
    <source>
        <dbReference type="Pfam" id="PF14449"/>
    </source>
</evidence>
<sequence length="369" mass="40046">MTTIRVKPEELETVAKHVPDAEDACCRARTSLSWELSFLAMEVPGISTAEIDRLKDELVHWLHRYEEKLNEAEELLYRTAAAMRQADQTIADNMKEFGLELSGLYDLQRVFGEYDPVTGERLSFGDRLFAGGMLLLSVIPPAKGAGVAGKAAVKGAKAAGTAAEVSKLVSQMKYVLRYDKMMSALQAIYLQVVKAPITEMIRSFKKQWENFRENVGSVLQGPQSALAGVGGPAPRMWMSGAERETKGTTMNSVGRTGDEVVGKGTGKTVKLPSQGTVDAGVPGAPKVDAGKQGKHVLGHPNSMPGKKTQWPEGEDGVKLTQEAWVKGTVVKPDGSVKIYDFHKPIGANGETRVKVHMDKKGNIHGYPVK</sequence>
<proteinExistence type="predicted"/>
<evidence type="ECO:0000256" key="4">
    <source>
        <dbReference type="SAM" id="MobiDB-lite"/>
    </source>
</evidence>
<feature type="region of interest" description="Disordered" evidence="4">
    <location>
        <begin position="244"/>
        <end position="282"/>
    </location>
</feature>
<protein>
    <submittedName>
        <fullName evidence="6">Pre-toxin TG</fullName>
    </submittedName>
</protein>
<feature type="domain" description="Pre-toxin TG" evidence="5">
    <location>
        <begin position="89"/>
        <end position="157"/>
    </location>
</feature>
<dbReference type="Gene3D" id="1.10.287.850">
    <property type="entry name" value="HP0062-like domain"/>
    <property type="match status" value="1"/>
</dbReference>